<evidence type="ECO:0000256" key="1">
    <source>
        <dbReference type="ARBA" id="ARBA00022801"/>
    </source>
</evidence>
<dbReference type="Gene3D" id="3.40.50.1820">
    <property type="entry name" value="alpha/beta hydrolase"/>
    <property type="match status" value="1"/>
</dbReference>
<evidence type="ECO:0000313" key="5">
    <source>
        <dbReference type="EMBL" id="WZW99349.1"/>
    </source>
</evidence>
<evidence type="ECO:0000313" key="6">
    <source>
        <dbReference type="Proteomes" id="UP001434337"/>
    </source>
</evidence>
<dbReference type="RefSeq" id="WP_232550218.1">
    <property type="nucleotide sequence ID" value="NZ_CP115965.1"/>
</dbReference>
<keyword evidence="6" id="KW-1185">Reference proteome</keyword>
<dbReference type="SUPFAM" id="SSF53474">
    <property type="entry name" value="alpha/beta-Hydrolases"/>
    <property type="match status" value="1"/>
</dbReference>
<proteinExistence type="predicted"/>
<dbReference type="PANTHER" id="PTHR10272">
    <property type="entry name" value="PLATELET-ACTIVATING FACTOR ACETYLHYDROLASE"/>
    <property type="match status" value="1"/>
</dbReference>
<evidence type="ECO:0000256" key="4">
    <source>
        <dbReference type="SAM" id="MobiDB-lite"/>
    </source>
</evidence>
<dbReference type="InterPro" id="IPR029058">
    <property type="entry name" value="AB_hydrolase_fold"/>
</dbReference>
<feature type="compositionally biased region" description="Basic and acidic residues" evidence="4">
    <location>
        <begin position="396"/>
        <end position="410"/>
    </location>
</feature>
<dbReference type="Proteomes" id="UP001434337">
    <property type="component" value="Chromosome"/>
</dbReference>
<dbReference type="Pfam" id="PF03403">
    <property type="entry name" value="PAF-AH_p_II"/>
    <property type="match status" value="1"/>
</dbReference>
<gene>
    <name evidence="5" type="ORF">PCC79_03885</name>
</gene>
<keyword evidence="1" id="KW-0378">Hydrolase</keyword>
<organism evidence="5 6">
    <name type="scientific">Propioniciclava soli</name>
    <dbReference type="NCBI Taxonomy" id="2775081"/>
    <lineage>
        <taxon>Bacteria</taxon>
        <taxon>Bacillati</taxon>
        <taxon>Actinomycetota</taxon>
        <taxon>Actinomycetes</taxon>
        <taxon>Propionibacteriales</taxon>
        <taxon>Propionibacteriaceae</taxon>
        <taxon>Propioniciclava</taxon>
    </lineage>
</organism>
<sequence length="410" mass="43370">MPRARVMVTAAGMLGVVLVVAAGWAWPWPRFAATTGPHPIGTTTLAWTDTSRPEITSRDAARRRTLVAQAWYPAAPGASGPRARYLADTAFTDAIARLFGVPSWLLAGVSAAVTPTLLEAAPAEGRHPVIIACTGLSGSRSLSTFQALELASHGYIVVALDQPGASAAVTLPDGYVAPVLGLKPVFDPLLYQGIEPTTPAPEVNGHPLPTGIATYLAADVSSALDHLTDLAKAPNGLGPHLDLDRIGATGVSLGGTTVAEASARDHRIRATLILEAPLTQAATERGIPQPVMVITRGADAMRRERDAAGGWTEHEIHVHQQTQRAVIDKAPGEGWFVRIDGLSHIDFTDLPAWTPLLRLTGWSGPLDGRRGHQIINGLGLTFFDHTLRGAATTPDTEARPRPEAIVEPHR</sequence>
<protein>
    <recommendedName>
        <fullName evidence="7">Alpha/beta hydrolase</fullName>
    </recommendedName>
</protein>
<dbReference type="EMBL" id="CP115965">
    <property type="protein sequence ID" value="WZW99349.1"/>
    <property type="molecule type" value="Genomic_DNA"/>
</dbReference>
<evidence type="ECO:0000256" key="2">
    <source>
        <dbReference type="ARBA" id="ARBA00022963"/>
    </source>
</evidence>
<accession>A0ABZ3C9C8</accession>
<feature type="region of interest" description="Disordered" evidence="4">
    <location>
        <begin position="391"/>
        <end position="410"/>
    </location>
</feature>
<name>A0ABZ3C9C8_9ACTN</name>
<reference evidence="5 6" key="1">
    <citation type="journal article" date="2023" name="Environ Microbiome">
        <title>A coral-associated actinobacterium mitigates coral bleaching under heat stress.</title>
        <authorList>
            <person name="Li J."/>
            <person name="Zou Y."/>
            <person name="Li Q."/>
            <person name="Zhang J."/>
            <person name="Bourne D.G."/>
            <person name="Lyu Y."/>
            <person name="Liu C."/>
            <person name="Zhang S."/>
        </authorList>
    </citation>
    <scope>NUCLEOTIDE SEQUENCE [LARGE SCALE GENOMIC DNA]</scope>
    <source>
        <strain evidence="5 6">SCSIO 13291</strain>
    </source>
</reference>
<keyword evidence="2" id="KW-0442">Lipid degradation</keyword>
<keyword evidence="3" id="KW-0443">Lipid metabolism</keyword>
<dbReference type="PANTHER" id="PTHR10272:SF0">
    <property type="entry name" value="PLATELET-ACTIVATING FACTOR ACETYLHYDROLASE"/>
    <property type="match status" value="1"/>
</dbReference>
<evidence type="ECO:0000256" key="3">
    <source>
        <dbReference type="ARBA" id="ARBA00023098"/>
    </source>
</evidence>
<evidence type="ECO:0008006" key="7">
    <source>
        <dbReference type="Google" id="ProtNLM"/>
    </source>
</evidence>